<protein>
    <submittedName>
        <fullName evidence="1">Uncharacterized protein</fullName>
    </submittedName>
</protein>
<accession>A0A285UG28</accession>
<proteinExistence type="predicted"/>
<evidence type="ECO:0000313" key="2">
    <source>
        <dbReference type="Proteomes" id="UP000219252"/>
    </source>
</evidence>
<dbReference type="Proteomes" id="UP000219252">
    <property type="component" value="Unassembled WGS sequence"/>
</dbReference>
<dbReference type="OrthoDB" id="2648027at2"/>
<gene>
    <name evidence="1" type="ORF">SAMN05877842_10918</name>
</gene>
<dbReference type="AlphaFoldDB" id="A0A285UG28"/>
<name>A0A285UG28_9BACL</name>
<reference evidence="2" key="1">
    <citation type="submission" date="2017-08" db="EMBL/GenBank/DDBJ databases">
        <authorList>
            <person name="Varghese N."/>
            <person name="Submissions S."/>
        </authorList>
    </citation>
    <scope>NUCLEOTIDE SEQUENCE [LARGE SCALE GENOMIC DNA]</scope>
    <source>
        <strain evidence="2">JC23</strain>
    </source>
</reference>
<evidence type="ECO:0000313" key="1">
    <source>
        <dbReference type="EMBL" id="SOC40884.1"/>
    </source>
</evidence>
<keyword evidence="2" id="KW-1185">Reference proteome</keyword>
<organism evidence="1 2">
    <name type="scientific">Ureibacillus acetophenoni</name>
    <dbReference type="NCBI Taxonomy" id="614649"/>
    <lineage>
        <taxon>Bacteria</taxon>
        <taxon>Bacillati</taxon>
        <taxon>Bacillota</taxon>
        <taxon>Bacilli</taxon>
        <taxon>Bacillales</taxon>
        <taxon>Caryophanaceae</taxon>
        <taxon>Ureibacillus</taxon>
    </lineage>
</organism>
<dbReference type="EMBL" id="OBQC01000009">
    <property type="protein sequence ID" value="SOC40884.1"/>
    <property type="molecule type" value="Genomic_DNA"/>
</dbReference>
<sequence>MTLNTINLMDAFIIETVRSNGVSNEELIQKTLNKDVDTWKVFSKDFKFERLIELAEDEEAFKSIIGEGYKVSFVTRNGLKNLMRLKFQITESDYEQVENGYLNLEISDEQLAGIKQFISGNWNIQEIERNESKVKVNITVG</sequence>
<dbReference type="RefSeq" id="WP_097149937.1">
    <property type="nucleotide sequence ID" value="NZ_OBQC01000009.1"/>
</dbReference>